<accession>A0A6N2AHX2</accession>
<proteinExistence type="predicted"/>
<gene>
    <name evidence="2" type="ORF">EJD97_010912</name>
</gene>
<sequence length="68" mass="7562">MKTKGILMLFLFLFLSHLEAEGRDCCGGWASPITSEQIKTTEDYAGDPNVFDDVYRQHEDIPSPGVGN</sequence>
<reference evidence="2" key="1">
    <citation type="submission" date="2019-05" db="EMBL/GenBank/DDBJ databases">
        <title>The de novo reference genome and transcriptome assemblies of the wild tomato species Solanum chilense.</title>
        <authorList>
            <person name="Stam R."/>
            <person name="Nosenko T."/>
            <person name="Hoerger A.C."/>
            <person name="Stephan W."/>
            <person name="Seidel M.A."/>
            <person name="Kuhn J.M.M."/>
            <person name="Haberer G."/>
            <person name="Tellier A."/>
        </authorList>
    </citation>
    <scope>NUCLEOTIDE SEQUENCE</scope>
    <source>
        <tissue evidence="2">Mature leaves</tissue>
    </source>
</reference>
<name>A0A6N2AHX2_SOLCI</name>
<protein>
    <submittedName>
        <fullName evidence="2">Uncharacterized protein</fullName>
    </submittedName>
</protein>
<dbReference type="AlphaFoldDB" id="A0A6N2AHX2"/>
<dbReference type="EMBL" id="RXGB01027674">
    <property type="protein sequence ID" value="TMW81240.1"/>
    <property type="molecule type" value="Genomic_DNA"/>
</dbReference>
<comment type="caution">
    <text evidence="2">The sequence shown here is derived from an EMBL/GenBank/DDBJ whole genome shotgun (WGS) entry which is preliminary data.</text>
</comment>
<feature type="chain" id="PRO_5026648617" evidence="1">
    <location>
        <begin position="21"/>
        <end position="68"/>
    </location>
</feature>
<keyword evidence="1" id="KW-0732">Signal</keyword>
<organism evidence="2">
    <name type="scientific">Solanum chilense</name>
    <name type="common">Tomato</name>
    <name type="synonym">Lycopersicon chilense</name>
    <dbReference type="NCBI Taxonomy" id="4083"/>
    <lineage>
        <taxon>Eukaryota</taxon>
        <taxon>Viridiplantae</taxon>
        <taxon>Streptophyta</taxon>
        <taxon>Embryophyta</taxon>
        <taxon>Tracheophyta</taxon>
        <taxon>Spermatophyta</taxon>
        <taxon>Magnoliopsida</taxon>
        <taxon>eudicotyledons</taxon>
        <taxon>Gunneridae</taxon>
        <taxon>Pentapetalae</taxon>
        <taxon>asterids</taxon>
        <taxon>lamiids</taxon>
        <taxon>Solanales</taxon>
        <taxon>Solanaceae</taxon>
        <taxon>Solanoideae</taxon>
        <taxon>Solaneae</taxon>
        <taxon>Solanum</taxon>
        <taxon>Solanum subgen. Lycopersicon</taxon>
    </lineage>
</organism>
<evidence type="ECO:0000256" key="1">
    <source>
        <dbReference type="SAM" id="SignalP"/>
    </source>
</evidence>
<feature type="signal peptide" evidence="1">
    <location>
        <begin position="1"/>
        <end position="20"/>
    </location>
</feature>
<evidence type="ECO:0000313" key="2">
    <source>
        <dbReference type="EMBL" id="TMW81240.1"/>
    </source>
</evidence>